<name>A0A7R9M0Q7_9ACAR</name>
<dbReference type="GO" id="GO:0006412">
    <property type="term" value="P:translation"/>
    <property type="evidence" value="ECO:0007669"/>
    <property type="project" value="InterPro"/>
</dbReference>
<dbReference type="InterPro" id="IPR001210">
    <property type="entry name" value="Ribosomal_eS17"/>
</dbReference>
<accession>A0A7R9M0Q7</accession>
<evidence type="ECO:0000313" key="2">
    <source>
        <dbReference type="Proteomes" id="UP000759131"/>
    </source>
</evidence>
<dbReference type="AlphaFoldDB" id="A0A7R9M0Q7"/>
<reference evidence="1" key="1">
    <citation type="submission" date="2020-11" db="EMBL/GenBank/DDBJ databases">
        <authorList>
            <person name="Tran Van P."/>
        </authorList>
    </citation>
    <scope>NUCLEOTIDE SEQUENCE</scope>
</reference>
<proteinExistence type="predicted"/>
<keyword evidence="2" id="KW-1185">Reference proteome</keyword>
<evidence type="ECO:0000313" key="1">
    <source>
        <dbReference type="EMBL" id="CAD7651340.1"/>
    </source>
</evidence>
<gene>
    <name evidence="1" type="ORF">OSB1V03_LOCUS23310</name>
</gene>
<dbReference type="GO" id="GO:0005840">
    <property type="term" value="C:ribosome"/>
    <property type="evidence" value="ECO:0007669"/>
    <property type="project" value="InterPro"/>
</dbReference>
<dbReference type="PANTHER" id="PTHR10732:SF0">
    <property type="entry name" value="40S RIBOSOMAL PROTEIN S17"/>
    <property type="match status" value="1"/>
</dbReference>
<protein>
    <recommendedName>
        <fullName evidence="3">40S ribosomal protein S17</fullName>
    </recommendedName>
</protein>
<feature type="non-terminal residue" evidence="1">
    <location>
        <position position="1"/>
    </location>
</feature>
<dbReference type="EMBL" id="CAJPIZ010057062">
    <property type="protein sequence ID" value="CAG2123365.1"/>
    <property type="molecule type" value="Genomic_DNA"/>
</dbReference>
<dbReference type="PANTHER" id="PTHR10732">
    <property type="entry name" value="40S RIBOSOMAL PROTEIN S17"/>
    <property type="match status" value="1"/>
</dbReference>
<organism evidence="1">
    <name type="scientific">Medioppia subpectinata</name>
    <dbReference type="NCBI Taxonomy" id="1979941"/>
    <lineage>
        <taxon>Eukaryota</taxon>
        <taxon>Metazoa</taxon>
        <taxon>Ecdysozoa</taxon>
        <taxon>Arthropoda</taxon>
        <taxon>Chelicerata</taxon>
        <taxon>Arachnida</taxon>
        <taxon>Acari</taxon>
        <taxon>Acariformes</taxon>
        <taxon>Sarcoptiformes</taxon>
        <taxon>Oribatida</taxon>
        <taxon>Brachypylina</taxon>
        <taxon>Oppioidea</taxon>
        <taxon>Oppiidae</taxon>
        <taxon>Medioppia</taxon>
    </lineage>
</organism>
<dbReference type="EMBL" id="OC911637">
    <property type="protein sequence ID" value="CAD7651340.1"/>
    <property type="molecule type" value="Genomic_DNA"/>
</dbReference>
<dbReference type="Proteomes" id="UP000759131">
    <property type="component" value="Unassembled WGS sequence"/>
</dbReference>
<dbReference type="Pfam" id="PF00833">
    <property type="entry name" value="Ribosomal_S17e"/>
    <property type="match status" value="1"/>
</dbReference>
<dbReference type="GO" id="GO:0003735">
    <property type="term" value="F:structural constituent of ribosome"/>
    <property type="evidence" value="ECO:0007669"/>
    <property type="project" value="InterPro"/>
</dbReference>
<evidence type="ECO:0008006" key="3">
    <source>
        <dbReference type="Google" id="ProtNLM"/>
    </source>
</evidence>
<dbReference type="OrthoDB" id="1727351at2759"/>
<sequence>NKKVRNQLGGYVTHLYNRIQNGVVKGIHIKAHEEEKEKNESFIPKVGVLDVEKIIVDSVTYGMIEHYNIEGDSGQLDVNIHILSNFKD</sequence>